<evidence type="ECO:0000313" key="4">
    <source>
        <dbReference type="EMBL" id="MDE4167128.1"/>
    </source>
</evidence>
<feature type="region of interest" description="Disordered" evidence="1">
    <location>
        <begin position="50"/>
        <end position="114"/>
    </location>
</feature>
<dbReference type="Pfam" id="PF14326">
    <property type="entry name" value="DUF4384"/>
    <property type="match status" value="1"/>
</dbReference>
<dbReference type="EMBL" id="JARCJK010000008">
    <property type="protein sequence ID" value="MDE4167128.1"/>
    <property type="molecule type" value="Genomic_DNA"/>
</dbReference>
<evidence type="ECO:0000313" key="5">
    <source>
        <dbReference type="Proteomes" id="UP001218364"/>
    </source>
</evidence>
<sequence>MTSRASIWGAGLVASGLAHAAMAGALVFNLRPDDLVKQPTPQSSLTMAAQRLNRSQAIPQQPEGEAAAEADPQQEGLAANPLPQSEARPAEPQPQALASSPPSPAPVAAAAPAQSAAIAQTPPAAQPIASAQVKPAAVTSLSPEITPSISTTPSADVALAATDLPPARLAPAAEPSLDVKTAAPAAQPIAQFAPDTAPVPQASPSVDAAQTLPPKATVLPTAVPQSDQVTAALAFQGGAPDGIDPVSLAAFQSFMAPTAAASDGNSLRDGLLGSLAAVPCSRLQVAFDPDTATLSLRGHIPEDGMRAPVLAALQAQMGQDITVSDQMRLLPRPQCGALAGIGEVGLPQSTDQITNPLLVGDDAHARVLSYAGGDRLFFDLTAPDYPAYVYVDYFDAGGQVLHLVPNETIALQQTPAKDPLRVGAKEDGDPGLQIAVGPPYGQEIAVAFAASHPLYSGLRPISEPAEPYLAWLRERVTEAREQHTDFKGEWVYFLVTTHAP</sequence>
<name>A0ABD4XC82_9RHOB</name>
<feature type="compositionally biased region" description="Low complexity" evidence="1">
    <location>
        <begin position="56"/>
        <end position="75"/>
    </location>
</feature>
<feature type="compositionally biased region" description="Low complexity" evidence="1">
    <location>
        <begin position="93"/>
        <end position="114"/>
    </location>
</feature>
<feature type="chain" id="PRO_5044787985" evidence="2">
    <location>
        <begin position="21"/>
        <end position="500"/>
    </location>
</feature>
<organism evidence="4 5">
    <name type="scientific">Phaeobacter gallaeciensis</name>
    <dbReference type="NCBI Taxonomy" id="60890"/>
    <lineage>
        <taxon>Bacteria</taxon>
        <taxon>Pseudomonadati</taxon>
        <taxon>Pseudomonadota</taxon>
        <taxon>Alphaproteobacteria</taxon>
        <taxon>Rhodobacterales</taxon>
        <taxon>Roseobacteraceae</taxon>
        <taxon>Phaeobacter</taxon>
    </lineage>
</organism>
<gene>
    <name evidence="4" type="ORF">PXK24_15645</name>
</gene>
<keyword evidence="2" id="KW-0732">Signal</keyword>
<evidence type="ECO:0000256" key="2">
    <source>
        <dbReference type="SAM" id="SignalP"/>
    </source>
</evidence>
<dbReference type="AlphaFoldDB" id="A0ABD4XC82"/>
<dbReference type="Proteomes" id="UP001218364">
    <property type="component" value="Unassembled WGS sequence"/>
</dbReference>
<evidence type="ECO:0000256" key="1">
    <source>
        <dbReference type="SAM" id="MobiDB-lite"/>
    </source>
</evidence>
<reference evidence="4 5" key="1">
    <citation type="submission" date="2023-02" db="EMBL/GenBank/DDBJ databases">
        <title>Population genomics of bacteria associated with diatom.</title>
        <authorList>
            <person name="Xie J."/>
            <person name="Wang H."/>
        </authorList>
    </citation>
    <scope>NUCLEOTIDE SEQUENCE [LARGE SCALE GENOMIC DNA]</scope>
    <source>
        <strain evidence="4 5">PT47_8</strain>
    </source>
</reference>
<feature type="signal peptide" evidence="2">
    <location>
        <begin position="1"/>
        <end position="20"/>
    </location>
</feature>
<proteinExistence type="predicted"/>
<dbReference type="RefSeq" id="WP_274839928.1">
    <property type="nucleotide sequence ID" value="NZ_JARCJF010000008.1"/>
</dbReference>
<protein>
    <submittedName>
        <fullName evidence="4">DUF4384 domain-containing protein</fullName>
    </submittedName>
</protein>
<accession>A0ABD4XC82</accession>
<evidence type="ECO:0000259" key="3">
    <source>
        <dbReference type="Pfam" id="PF14326"/>
    </source>
</evidence>
<dbReference type="InterPro" id="IPR025493">
    <property type="entry name" value="DUF4384"/>
</dbReference>
<feature type="domain" description="DUF4384" evidence="3">
    <location>
        <begin position="370"/>
        <end position="453"/>
    </location>
</feature>
<comment type="caution">
    <text evidence="4">The sequence shown here is derived from an EMBL/GenBank/DDBJ whole genome shotgun (WGS) entry which is preliminary data.</text>
</comment>